<dbReference type="Gene3D" id="3.80.10.10">
    <property type="entry name" value="Ribonuclease Inhibitor"/>
    <property type="match status" value="2"/>
</dbReference>
<proteinExistence type="predicted"/>
<reference evidence="2" key="1">
    <citation type="journal article" date="2020" name="Cell">
        <title>Large-Scale Comparative Analyses of Tick Genomes Elucidate Their Genetic Diversity and Vector Capacities.</title>
        <authorList>
            <consortium name="Tick Genome and Microbiome Consortium (TIGMIC)"/>
            <person name="Jia N."/>
            <person name="Wang J."/>
            <person name="Shi W."/>
            <person name="Du L."/>
            <person name="Sun Y."/>
            <person name="Zhan W."/>
            <person name="Jiang J.F."/>
            <person name="Wang Q."/>
            <person name="Zhang B."/>
            <person name="Ji P."/>
            <person name="Bell-Sakyi L."/>
            <person name="Cui X.M."/>
            <person name="Yuan T.T."/>
            <person name="Jiang B.G."/>
            <person name="Yang W.F."/>
            <person name="Lam T.T."/>
            <person name="Chang Q.C."/>
            <person name="Ding S.J."/>
            <person name="Wang X.J."/>
            <person name="Zhu J.G."/>
            <person name="Ruan X.D."/>
            <person name="Zhao L."/>
            <person name="Wei J.T."/>
            <person name="Ye R.Z."/>
            <person name="Que T.C."/>
            <person name="Du C.H."/>
            <person name="Zhou Y.H."/>
            <person name="Cheng J.X."/>
            <person name="Dai P.F."/>
            <person name="Guo W.B."/>
            <person name="Han X.H."/>
            <person name="Huang E.J."/>
            <person name="Li L.F."/>
            <person name="Wei W."/>
            <person name="Gao Y.C."/>
            <person name="Liu J.Z."/>
            <person name="Shao H.Z."/>
            <person name="Wang X."/>
            <person name="Wang C.C."/>
            <person name="Yang T.C."/>
            <person name="Huo Q.B."/>
            <person name="Li W."/>
            <person name="Chen H.Y."/>
            <person name="Chen S.E."/>
            <person name="Zhou L.G."/>
            <person name="Ni X.B."/>
            <person name="Tian J.H."/>
            <person name="Sheng Y."/>
            <person name="Liu T."/>
            <person name="Pan Y.S."/>
            <person name="Xia L.Y."/>
            <person name="Li J."/>
            <person name="Zhao F."/>
            <person name="Cao W.C."/>
        </authorList>
    </citation>
    <scope>NUCLEOTIDE SEQUENCE</scope>
    <source>
        <strain evidence="2">Rsan-2018</strain>
    </source>
</reference>
<dbReference type="SUPFAM" id="SSF52047">
    <property type="entry name" value="RNI-like"/>
    <property type="match status" value="1"/>
</dbReference>
<reference evidence="2" key="2">
    <citation type="submission" date="2021-09" db="EMBL/GenBank/DDBJ databases">
        <authorList>
            <person name="Jia N."/>
            <person name="Wang J."/>
            <person name="Shi W."/>
            <person name="Du L."/>
            <person name="Sun Y."/>
            <person name="Zhan W."/>
            <person name="Jiang J."/>
            <person name="Wang Q."/>
            <person name="Zhang B."/>
            <person name="Ji P."/>
            <person name="Sakyi L.B."/>
            <person name="Cui X."/>
            <person name="Yuan T."/>
            <person name="Jiang B."/>
            <person name="Yang W."/>
            <person name="Lam T.T.-Y."/>
            <person name="Chang Q."/>
            <person name="Ding S."/>
            <person name="Wang X."/>
            <person name="Zhu J."/>
            <person name="Ruan X."/>
            <person name="Zhao L."/>
            <person name="Wei J."/>
            <person name="Que T."/>
            <person name="Du C."/>
            <person name="Cheng J."/>
            <person name="Dai P."/>
            <person name="Han X."/>
            <person name="Huang E."/>
            <person name="Gao Y."/>
            <person name="Liu J."/>
            <person name="Shao H."/>
            <person name="Ye R."/>
            <person name="Li L."/>
            <person name="Wei W."/>
            <person name="Wang X."/>
            <person name="Wang C."/>
            <person name="Huo Q."/>
            <person name="Li W."/>
            <person name="Guo W."/>
            <person name="Chen H."/>
            <person name="Chen S."/>
            <person name="Zhou L."/>
            <person name="Zhou L."/>
            <person name="Ni X."/>
            <person name="Tian J."/>
            <person name="Zhou Y."/>
            <person name="Sheng Y."/>
            <person name="Liu T."/>
            <person name="Pan Y."/>
            <person name="Xia L."/>
            <person name="Li J."/>
            <person name="Zhao F."/>
            <person name="Cao W."/>
        </authorList>
    </citation>
    <scope>NUCLEOTIDE SEQUENCE</scope>
    <source>
        <strain evidence="2">Rsan-2018</strain>
        <tissue evidence="2">Larvae</tissue>
    </source>
</reference>
<name>A0A9D4QE86_RHISA</name>
<dbReference type="AlphaFoldDB" id="A0A9D4QE86"/>
<sequence length="488" mass="54860">MADAGTNELDTKDSDVKEFFQKGQEEYIAERSPGRFTNMKDGADLKYKKISEKDATVLRRILSTGPPVKTLTLCDITLGAFKAALDELDVCPSLKRVFLHIDCEGKDLGTSLSLPFRGLHILELSCENNGDRFANDVASYIRQNKSLMSMVIRDYCGGDEGAAALIEALRVNDTLKKFALADLELSSDVLIGFANMLASNSTLEIVKLRYVCPVEKEKVWSLLTMKVHAGVFKRLDVVWPEELLPELNGLIHRQACCPVLCVSVASLVVERVLWEFSDVLVGDMTLRDLTVHSNKAIVDALEETFHVNADSNAFEERKRTLREIWRNMGVNDGKENHLISILNALKKNCSIKKFTMWVEMVTPEIAMSLSKLLAENNTLNEIHVNNFWEISPNEQETILGGLRTNYTLTRFVVNWDTDEPGVMCKIICLLKRNIRLRTKAAKFVISDAEDHDEEGADAFRKLHTTSDGLVEKVQKLTGKRTEASLQEM</sequence>
<gene>
    <name evidence="2" type="ORF">HPB52_019554</name>
</gene>
<dbReference type="Proteomes" id="UP000821837">
    <property type="component" value="Chromosome 10"/>
</dbReference>
<keyword evidence="3" id="KW-1185">Reference proteome</keyword>
<dbReference type="PANTHER" id="PTHR24111">
    <property type="entry name" value="LEUCINE-RICH REPEAT-CONTAINING PROTEIN 34"/>
    <property type="match status" value="1"/>
</dbReference>
<accession>A0A9D4QE86</accession>
<organism evidence="2 3">
    <name type="scientific">Rhipicephalus sanguineus</name>
    <name type="common">Brown dog tick</name>
    <name type="synonym">Ixodes sanguineus</name>
    <dbReference type="NCBI Taxonomy" id="34632"/>
    <lineage>
        <taxon>Eukaryota</taxon>
        <taxon>Metazoa</taxon>
        <taxon>Ecdysozoa</taxon>
        <taxon>Arthropoda</taxon>
        <taxon>Chelicerata</taxon>
        <taxon>Arachnida</taxon>
        <taxon>Acari</taxon>
        <taxon>Parasitiformes</taxon>
        <taxon>Ixodida</taxon>
        <taxon>Ixodoidea</taxon>
        <taxon>Ixodidae</taxon>
        <taxon>Rhipicephalinae</taxon>
        <taxon>Rhipicephalus</taxon>
        <taxon>Rhipicephalus</taxon>
    </lineage>
</organism>
<dbReference type="InterPro" id="IPR032675">
    <property type="entry name" value="LRR_dom_sf"/>
</dbReference>
<evidence type="ECO:0000313" key="2">
    <source>
        <dbReference type="EMBL" id="KAH7976787.1"/>
    </source>
</evidence>
<dbReference type="VEuPathDB" id="VectorBase:RSAN_030263"/>
<evidence type="ECO:0000313" key="3">
    <source>
        <dbReference type="Proteomes" id="UP000821837"/>
    </source>
</evidence>
<dbReference type="PANTHER" id="PTHR24111:SF0">
    <property type="entry name" value="LEUCINE-RICH REPEAT-CONTAINING PROTEIN"/>
    <property type="match status" value="1"/>
</dbReference>
<dbReference type="InterPro" id="IPR052201">
    <property type="entry name" value="LRR-containing_regulator"/>
</dbReference>
<comment type="caution">
    <text evidence="2">The sequence shown here is derived from an EMBL/GenBank/DDBJ whole genome shotgun (WGS) entry which is preliminary data.</text>
</comment>
<dbReference type="EMBL" id="JABSTV010001246">
    <property type="protein sequence ID" value="KAH7976787.1"/>
    <property type="molecule type" value="Genomic_DNA"/>
</dbReference>
<protein>
    <submittedName>
        <fullName evidence="2">Uncharacterized protein</fullName>
    </submittedName>
</protein>
<keyword evidence="1" id="KW-0677">Repeat</keyword>
<evidence type="ECO:0000256" key="1">
    <source>
        <dbReference type="ARBA" id="ARBA00022737"/>
    </source>
</evidence>